<protein>
    <submittedName>
        <fullName evidence="12">TonB family C-terminal domain-containing protein</fullName>
    </submittedName>
</protein>
<evidence type="ECO:0000256" key="10">
    <source>
        <dbReference type="SAM" id="Phobius"/>
    </source>
</evidence>
<reference evidence="13" key="1">
    <citation type="submission" date="2016-11" db="EMBL/GenBank/DDBJ databases">
        <authorList>
            <person name="Varghese N."/>
            <person name="Submissions S."/>
        </authorList>
    </citation>
    <scope>NUCLEOTIDE SEQUENCE [LARGE SCALE GENOMIC DNA]</scope>
    <source>
        <strain evidence="13">DSM 16990</strain>
    </source>
</reference>
<dbReference type="InterPro" id="IPR037682">
    <property type="entry name" value="TonB_C"/>
</dbReference>
<accession>A0A1M4UCI2</accession>
<keyword evidence="6 10" id="KW-0812">Transmembrane</keyword>
<dbReference type="Proteomes" id="UP000184287">
    <property type="component" value="Unassembled WGS sequence"/>
</dbReference>
<evidence type="ECO:0000256" key="1">
    <source>
        <dbReference type="ARBA" id="ARBA00004383"/>
    </source>
</evidence>
<feature type="domain" description="TonB C-terminal" evidence="11">
    <location>
        <begin position="280"/>
        <end position="371"/>
    </location>
</feature>
<dbReference type="Pfam" id="PF05569">
    <property type="entry name" value="Peptidase_M56"/>
    <property type="match status" value="1"/>
</dbReference>
<keyword evidence="9 10" id="KW-0472">Membrane</keyword>
<keyword evidence="3" id="KW-0813">Transport</keyword>
<keyword evidence="4" id="KW-1003">Cell membrane</keyword>
<gene>
    <name evidence="12" type="ORF">SAMN04488522_101503</name>
</gene>
<dbReference type="PANTHER" id="PTHR33446:SF2">
    <property type="entry name" value="PROTEIN TONB"/>
    <property type="match status" value="1"/>
</dbReference>
<evidence type="ECO:0000259" key="11">
    <source>
        <dbReference type="PROSITE" id="PS52015"/>
    </source>
</evidence>
<dbReference type="RefSeq" id="WP_073226956.1">
    <property type="nucleotide sequence ID" value="NZ_FQUQ01000001.1"/>
</dbReference>
<evidence type="ECO:0000256" key="3">
    <source>
        <dbReference type="ARBA" id="ARBA00022448"/>
    </source>
</evidence>
<keyword evidence="7" id="KW-0653">Protein transport</keyword>
<dbReference type="EMBL" id="FQUQ01000001">
    <property type="protein sequence ID" value="SHE54260.1"/>
    <property type="molecule type" value="Genomic_DNA"/>
</dbReference>
<dbReference type="GO" id="GO:0031992">
    <property type="term" value="F:energy transducer activity"/>
    <property type="evidence" value="ECO:0007669"/>
    <property type="project" value="TreeGrafter"/>
</dbReference>
<evidence type="ECO:0000256" key="9">
    <source>
        <dbReference type="ARBA" id="ARBA00023136"/>
    </source>
</evidence>
<comment type="subcellular location">
    <subcellularLocation>
        <location evidence="1">Cell inner membrane</location>
        <topology evidence="1">Single-pass membrane protein</topology>
        <orientation evidence="1">Periplasmic side</orientation>
    </subcellularLocation>
</comment>
<sequence length="371" mass="42718">MAVYLLQANIYLLVFYAFYQLLLRTETYFTLNRIYLLSAVVLSFVIPIIKLDWSFQEAINPVIKSQIKSVWLESESFPTTGPDWKDYLVLVYLTGLILSSILFIYRLILLKKIISNPVKGMAFSFFRIKVIDPDLQGLDLINHHEEAHIKQWHSLDILLVEFVSLFSWFNPVVYAYKFSLKNLHEYLADERVVSLNGEKKKYAYFLLSKSLETMPALVNPFIKQSQVKLRIAMLQKKRSNKLNLLKYGLYLPLILIAVLCSSAIIDQKTTVEINREAMFPGGLTEFRSFLIRSAKQHQPARRRVEGTVTLSFLVNADGKVSNAEIVKGVNEEINQEAIRLITSSPNWKPAIVNGQLVNVKYQININFENKS</sequence>
<dbReference type="Gene3D" id="3.30.1150.10">
    <property type="match status" value="1"/>
</dbReference>
<organism evidence="12 13">
    <name type="scientific">Pedobacter caeni</name>
    <dbReference type="NCBI Taxonomy" id="288992"/>
    <lineage>
        <taxon>Bacteria</taxon>
        <taxon>Pseudomonadati</taxon>
        <taxon>Bacteroidota</taxon>
        <taxon>Sphingobacteriia</taxon>
        <taxon>Sphingobacteriales</taxon>
        <taxon>Sphingobacteriaceae</taxon>
        <taxon>Pedobacter</taxon>
    </lineage>
</organism>
<feature type="transmembrane region" description="Helical" evidence="10">
    <location>
        <begin position="243"/>
        <end position="265"/>
    </location>
</feature>
<dbReference type="NCBIfam" id="TIGR01352">
    <property type="entry name" value="tonB_Cterm"/>
    <property type="match status" value="1"/>
</dbReference>
<dbReference type="InterPro" id="IPR051045">
    <property type="entry name" value="TonB-dependent_transducer"/>
</dbReference>
<name>A0A1M4UCI2_9SPHI</name>
<evidence type="ECO:0000256" key="5">
    <source>
        <dbReference type="ARBA" id="ARBA00022519"/>
    </source>
</evidence>
<evidence type="ECO:0000313" key="13">
    <source>
        <dbReference type="Proteomes" id="UP000184287"/>
    </source>
</evidence>
<evidence type="ECO:0000256" key="2">
    <source>
        <dbReference type="ARBA" id="ARBA00006555"/>
    </source>
</evidence>
<dbReference type="PANTHER" id="PTHR33446">
    <property type="entry name" value="PROTEIN TONB-RELATED"/>
    <property type="match status" value="1"/>
</dbReference>
<evidence type="ECO:0000313" key="12">
    <source>
        <dbReference type="EMBL" id="SHE54260.1"/>
    </source>
</evidence>
<feature type="transmembrane region" description="Helical" evidence="10">
    <location>
        <begin position="34"/>
        <end position="51"/>
    </location>
</feature>
<dbReference type="GO" id="GO:0015031">
    <property type="term" value="P:protein transport"/>
    <property type="evidence" value="ECO:0007669"/>
    <property type="project" value="UniProtKB-KW"/>
</dbReference>
<keyword evidence="5" id="KW-0997">Cell inner membrane</keyword>
<feature type="transmembrane region" description="Helical" evidence="10">
    <location>
        <begin position="6"/>
        <end position="22"/>
    </location>
</feature>
<keyword evidence="13" id="KW-1185">Reference proteome</keyword>
<evidence type="ECO:0000256" key="6">
    <source>
        <dbReference type="ARBA" id="ARBA00022692"/>
    </source>
</evidence>
<proteinExistence type="inferred from homology"/>
<dbReference type="SUPFAM" id="SSF74653">
    <property type="entry name" value="TolA/TonB C-terminal domain"/>
    <property type="match status" value="1"/>
</dbReference>
<evidence type="ECO:0000256" key="8">
    <source>
        <dbReference type="ARBA" id="ARBA00022989"/>
    </source>
</evidence>
<keyword evidence="8 10" id="KW-1133">Transmembrane helix</keyword>
<evidence type="ECO:0000256" key="7">
    <source>
        <dbReference type="ARBA" id="ARBA00022927"/>
    </source>
</evidence>
<dbReference type="InterPro" id="IPR006260">
    <property type="entry name" value="TonB/TolA_C"/>
</dbReference>
<comment type="similarity">
    <text evidence="2">Belongs to the TonB family.</text>
</comment>
<dbReference type="GO" id="GO:0098797">
    <property type="term" value="C:plasma membrane protein complex"/>
    <property type="evidence" value="ECO:0007669"/>
    <property type="project" value="TreeGrafter"/>
</dbReference>
<feature type="transmembrane region" description="Helical" evidence="10">
    <location>
        <begin position="87"/>
        <end position="109"/>
    </location>
</feature>
<dbReference type="STRING" id="288992.SAMN04488522_101503"/>
<dbReference type="AlphaFoldDB" id="A0A1M4UCI2"/>
<dbReference type="InterPro" id="IPR008756">
    <property type="entry name" value="Peptidase_M56"/>
</dbReference>
<dbReference type="GO" id="GO:0055085">
    <property type="term" value="P:transmembrane transport"/>
    <property type="evidence" value="ECO:0007669"/>
    <property type="project" value="InterPro"/>
</dbReference>
<dbReference type="OrthoDB" id="649093at2"/>
<evidence type="ECO:0000256" key="4">
    <source>
        <dbReference type="ARBA" id="ARBA00022475"/>
    </source>
</evidence>
<dbReference type="Pfam" id="PF03544">
    <property type="entry name" value="TonB_C"/>
    <property type="match status" value="1"/>
</dbReference>
<dbReference type="PROSITE" id="PS52015">
    <property type="entry name" value="TONB_CTD"/>
    <property type="match status" value="1"/>
</dbReference>